<comment type="caution">
    <text evidence="1">The sequence shown here is derived from an EMBL/GenBank/DDBJ whole genome shotgun (WGS) entry which is preliminary data.</text>
</comment>
<dbReference type="OrthoDB" id="867741at2"/>
<dbReference type="Proteomes" id="UP000315540">
    <property type="component" value="Unassembled WGS sequence"/>
</dbReference>
<dbReference type="SUPFAM" id="SSF50969">
    <property type="entry name" value="YVTN repeat-like/Quinoprotein amine dehydrogenase"/>
    <property type="match status" value="1"/>
</dbReference>
<evidence type="ECO:0000313" key="2">
    <source>
        <dbReference type="Proteomes" id="UP000315540"/>
    </source>
</evidence>
<gene>
    <name evidence="1" type="ORF">FHK87_20705</name>
</gene>
<sequence>MKQSILKLTTLLFITTLIISCSSDDDATSNPDVGNGEEPVTFSDLEDEWVRLSLIREDKIEVMQAAKEEMIGSVETGMPQDARYYPTNSGRYLTVVNRGENKVLFFDTGVINHTDHGHQQQVRWLDLTLETAVPTHFTSVNGNMVIFNDGDGSITYVEEDGLELPAYTPKTMQLENTKGHHGVGIALNNGKFAVTFQSDTPPAGYEWGPQMVKYVTSEGAVIDNNGGVLVEGIHGSANNGSYGGFGSTDGIIIVDNQDNIDLIPNVDDNLRNERGYWIGTLKSHANSKLFYGRASNIGIYAIDPEKKSMNLLYEGSDVKSDMLSFHGEYYLLHTEDNKIRVYDANTSTLITERVVEMADIPDSPLASSKFANSEIAQLKQQEQESPVLVCSDQYLYVLAPNRTDIKVLSITDLKHVHTIRLENAVKGIAKNGFTTEGEGNPDHQH</sequence>
<reference evidence="1 2" key="1">
    <citation type="submission" date="2019-06" db="EMBL/GenBank/DDBJ databases">
        <authorList>
            <person name="Meng X."/>
        </authorList>
    </citation>
    <scope>NUCLEOTIDE SEQUENCE [LARGE SCALE GENOMIC DNA]</scope>
    <source>
        <strain evidence="1 2">M625</strain>
    </source>
</reference>
<name>A0A504J6X9_9FLAO</name>
<accession>A0A504J6X9</accession>
<keyword evidence="2" id="KW-1185">Reference proteome</keyword>
<dbReference type="AlphaFoldDB" id="A0A504J6X9"/>
<proteinExistence type="predicted"/>
<evidence type="ECO:0000313" key="1">
    <source>
        <dbReference type="EMBL" id="TPN82849.1"/>
    </source>
</evidence>
<protein>
    <submittedName>
        <fullName evidence="1">Uncharacterized protein</fullName>
    </submittedName>
</protein>
<dbReference type="InterPro" id="IPR011044">
    <property type="entry name" value="Quino_amine_DH_bsu"/>
</dbReference>
<organism evidence="1 2">
    <name type="scientific">Aquimarina algicola</name>
    <dbReference type="NCBI Taxonomy" id="2589995"/>
    <lineage>
        <taxon>Bacteria</taxon>
        <taxon>Pseudomonadati</taxon>
        <taxon>Bacteroidota</taxon>
        <taxon>Flavobacteriia</taxon>
        <taxon>Flavobacteriales</taxon>
        <taxon>Flavobacteriaceae</taxon>
        <taxon>Aquimarina</taxon>
    </lineage>
</organism>
<dbReference type="RefSeq" id="WP_140596189.1">
    <property type="nucleotide sequence ID" value="NZ_VFWZ01000008.1"/>
</dbReference>
<dbReference type="EMBL" id="VFWZ01000008">
    <property type="protein sequence ID" value="TPN82849.1"/>
    <property type="molecule type" value="Genomic_DNA"/>
</dbReference>
<dbReference type="PROSITE" id="PS51257">
    <property type="entry name" value="PROKAR_LIPOPROTEIN"/>
    <property type="match status" value="1"/>
</dbReference>